<dbReference type="EMBL" id="MZGW01000001">
    <property type="protein sequence ID" value="OPJ57257.1"/>
    <property type="molecule type" value="Genomic_DNA"/>
</dbReference>
<dbReference type="InterPro" id="IPR013096">
    <property type="entry name" value="Cupin_2"/>
</dbReference>
<dbReference type="PANTHER" id="PTHR46797">
    <property type="entry name" value="HTH-TYPE TRANSCRIPTIONAL REGULATOR"/>
    <property type="match status" value="1"/>
</dbReference>
<evidence type="ECO:0000259" key="2">
    <source>
        <dbReference type="PROSITE" id="PS50943"/>
    </source>
</evidence>
<dbReference type="CDD" id="cd02209">
    <property type="entry name" value="cupin_XRE_C"/>
    <property type="match status" value="1"/>
</dbReference>
<evidence type="ECO:0000313" key="4">
    <source>
        <dbReference type="Proteomes" id="UP000190140"/>
    </source>
</evidence>
<accession>A0A1V4ICL8</accession>
<dbReference type="RefSeq" id="WP_079410950.1">
    <property type="nucleotide sequence ID" value="NZ_MZGW01000001.1"/>
</dbReference>
<dbReference type="Pfam" id="PF07883">
    <property type="entry name" value="Cupin_2"/>
    <property type="match status" value="1"/>
</dbReference>
<name>A0A1V4ICL8_9FIRM</name>
<keyword evidence="4" id="KW-1185">Reference proteome</keyword>
<dbReference type="SUPFAM" id="SSF51182">
    <property type="entry name" value="RmlC-like cupins"/>
    <property type="match status" value="1"/>
</dbReference>
<dbReference type="InterPro" id="IPR050807">
    <property type="entry name" value="TransReg_Diox_bact_type"/>
</dbReference>
<evidence type="ECO:0000313" key="3">
    <source>
        <dbReference type="EMBL" id="OPJ57257.1"/>
    </source>
</evidence>
<dbReference type="InterPro" id="IPR010982">
    <property type="entry name" value="Lambda_DNA-bd_dom_sf"/>
</dbReference>
<reference evidence="3 4" key="1">
    <citation type="submission" date="2017-03" db="EMBL/GenBank/DDBJ databases">
        <title>Genome sequence of Clostridium thermoalcaliphilum DSM 7309.</title>
        <authorList>
            <person name="Poehlein A."/>
            <person name="Daniel R."/>
        </authorList>
    </citation>
    <scope>NUCLEOTIDE SEQUENCE [LARGE SCALE GENOMIC DNA]</scope>
    <source>
        <strain evidence="3 4">DSM 7309</strain>
    </source>
</reference>
<dbReference type="PANTHER" id="PTHR46797:SF2">
    <property type="entry name" value="TRANSCRIPTIONAL REGULATOR"/>
    <property type="match status" value="1"/>
</dbReference>
<dbReference type="GO" id="GO:0003700">
    <property type="term" value="F:DNA-binding transcription factor activity"/>
    <property type="evidence" value="ECO:0007669"/>
    <property type="project" value="TreeGrafter"/>
</dbReference>
<feature type="domain" description="HTH cro/C1-type" evidence="2">
    <location>
        <begin position="7"/>
        <end position="61"/>
    </location>
</feature>
<evidence type="ECO:0000256" key="1">
    <source>
        <dbReference type="ARBA" id="ARBA00023125"/>
    </source>
</evidence>
<dbReference type="InterPro" id="IPR011051">
    <property type="entry name" value="RmlC_Cupin_sf"/>
</dbReference>
<dbReference type="Pfam" id="PF01381">
    <property type="entry name" value="HTH_3"/>
    <property type="match status" value="1"/>
</dbReference>
<sequence length="179" mass="20569">MRIGEKIKELRILNELTQEELAQRCDLTKGFISKIERDITSPSIATLMDILEALGTDLKSFFNESAEEKIVYTKDDIYESSNEDLKHTIHWLIPNSQKHIMEPILIDIEPNGTTNIDRPHNGEEFGYVTRGVITLCIGKKKFKVKKGESFYFTPHKEHYIINNSNKIATVLWVSSPPSF</sequence>
<dbReference type="GO" id="GO:0005829">
    <property type="term" value="C:cytosol"/>
    <property type="evidence" value="ECO:0007669"/>
    <property type="project" value="TreeGrafter"/>
</dbReference>
<dbReference type="CDD" id="cd00093">
    <property type="entry name" value="HTH_XRE"/>
    <property type="match status" value="1"/>
</dbReference>
<dbReference type="OrthoDB" id="9814553at2"/>
<organism evidence="3 4">
    <name type="scientific">Alkalithermobacter paradoxus</name>
    <dbReference type="NCBI Taxonomy" id="29349"/>
    <lineage>
        <taxon>Bacteria</taxon>
        <taxon>Bacillati</taxon>
        <taxon>Bacillota</taxon>
        <taxon>Clostridia</taxon>
        <taxon>Peptostreptococcales</taxon>
        <taxon>Tepidibacteraceae</taxon>
        <taxon>Alkalithermobacter</taxon>
    </lineage>
</organism>
<dbReference type="GO" id="GO:0003677">
    <property type="term" value="F:DNA binding"/>
    <property type="evidence" value="ECO:0007669"/>
    <property type="project" value="UniProtKB-KW"/>
</dbReference>
<gene>
    <name evidence="3" type="primary">puuR</name>
    <name evidence="3" type="ORF">CLOTH_05400</name>
</gene>
<dbReference type="InterPro" id="IPR001387">
    <property type="entry name" value="Cro/C1-type_HTH"/>
</dbReference>
<dbReference type="STRING" id="29349.CLOTH_05400"/>
<dbReference type="Gene3D" id="1.10.260.40">
    <property type="entry name" value="lambda repressor-like DNA-binding domains"/>
    <property type="match status" value="1"/>
</dbReference>
<keyword evidence="1" id="KW-0238">DNA-binding</keyword>
<dbReference type="SUPFAM" id="SSF47413">
    <property type="entry name" value="lambda repressor-like DNA-binding domains"/>
    <property type="match status" value="1"/>
</dbReference>
<protein>
    <submittedName>
        <fullName evidence="3">HTH-type transcriptional regulator PuuR</fullName>
    </submittedName>
</protein>
<dbReference type="PROSITE" id="PS50943">
    <property type="entry name" value="HTH_CROC1"/>
    <property type="match status" value="1"/>
</dbReference>
<dbReference type="Gene3D" id="2.60.120.10">
    <property type="entry name" value="Jelly Rolls"/>
    <property type="match status" value="1"/>
</dbReference>
<dbReference type="Proteomes" id="UP000190140">
    <property type="component" value="Unassembled WGS sequence"/>
</dbReference>
<comment type="caution">
    <text evidence="3">The sequence shown here is derived from an EMBL/GenBank/DDBJ whole genome shotgun (WGS) entry which is preliminary data.</text>
</comment>
<dbReference type="AlphaFoldDB" id="A0A1V4ICL8"/>
<dbReference type="SMART" id="SM00530">
    <property type="entry name" value="HTH_XRE"/>
    <property type="match status" value="1"/>
</dbReference>
<dbReference type="InterPro" id="IPR014710">
    <property type="entry name" value="RmlC-like_jellyroll"/>
</dbReference>
<proteinExistence type="predicted"/>